<dbReference type="PANTHER" id="PTHR13395">
    <property type="entry name" value="SISTER CHROMATID COHESION PROTEIN DCC1-RELATED"/>
    <property type="match status" value="1"/>
</dbReference>
<dbReference type="InterPro" id="IPR019128">
    <property type="entry name" value="Dcc1"/>
</dbReference>
<evidence type="ECO:0000313" key="3">
    <source>
        <dbReference type="EMBL" id="SMN21939.1"/>
    </source>
</evidence>
<keyword evidence="4" id="KW-1185">Reference proteome</keyword>
<dbReference type="EMBL" id="FXLY01000009">
    <property type="protein sequence ID" value="SMN21939.1"/>
    <property type="molecule type" value="Genomic_DNA"/>
</dbReference>
<name>A0A1X7R8Z6_9SACH</name>
<reference evidence="3 4" key="1">
    <citation type="submission" date="2017-04" db="EMBL/GenBank/DDBJ databases">
        <authorList>
            <person name="Afonso C.L."/>
            <person name="Miller P.J."/>
            <person name="Scott M.A."/>
            <person name="Spackman E."/>
            <person name="Goraichik I."/>
            <person name="Dimitrov K.M."/>
            <person name="Suarez D.L."/>
            <person name="Swayne D.E."/>
        </authorList>
    </citation>
    <scope>NUCLEOTIDE SEQUENCE [LARGE SCALE GENOMIC DNA]</scope>
</reference>
<evidence type="ECO:0000313" key="4">
    <source>
        <dbReference type="Proteomes" id="UP000196158"/>
    </source>
</evidence>
<protein>
    <submittedName>
        <fullName evidence="3">Similar to Saccharomyces cerevisiae YCL016C DCC1 Subunit of a complex with Ctf8p and Ctf18p that shares some components with Replication Factor C</fullName>
    </submittedName>
</protein>
<keyword evidence="2" id="KW-0235">DNA replication</keyword>
<accession>A0A1X7R8Z6</accession>
<evidence type="ECO:0000256" key="1">
    <source>
        <dbReference type="ARBA" id="ARBA00007017"/>
    </source>
</evidence>
<dbReference type="GO" id="GO:0034088">
    <property type="term" value="P:maintenance of mitotic sister chromatid cohesion"/>
    <property type="evidence" value="ECO:0007669"/>
    <property type="project" value="TreeGrafter"/>
</dbReference>
<dbReference type="GO" id="GO:0031390">
    <property type="term" value="C:Ctf18 RFC-like complex"/>
    <property type="evidence" value="ECO:0007669"/>
    <property type="project" value="InterPro"/>
</dbReference>
<sequence>MSINLYSKLKQDNGSISYKLIELNDDLMKVLKDKNTRKGLQFKSLDNEKSHVVLCSKDKTWLVRQKDHSNMSMIMHEGVVDDDSMVIDPSSLFGLPPPITDYIGFTRTTFEYETIVTEGRLHLDVIPIYDGEQHFKPSKDLEGLSFEDLLKNSPCSRGESLAQWHSLGGCTIEGQVCLLSPQFMGKALHVTLMSVLAESMKLNELKLKSSYEAVSKDMDSGFNPYTVEVVETVLNKFGKQINLPSEEPMWELNNSNIAKWYGIQSLKKYVNKSALSIDEFMLQWRSQFPPFFPCDIDMAMLRGHYYQPQEKQIQYFARNTLSMDPKDRFKTLFKLQSSWDLRDIEPFVEELNVKHLKIDSFIMKFARRRRVGKHYIITSRT</sequence>
<evidence type="ECO:0000256" key="2">
    <source>
        <dbReference type="ARBA" id="ARBA00022705"/>
    </source>
</evidence>
<dbReference type="STRING" id="1789683.A0A1X7R8Z6"/>
<dbReference type="AlphaFoldDB" id="A0A1X7R8Z6"/>
<dbReference type="Proteomes" id="UP000196158">
    <property type="component" value="Unassembled WGS sequence"/>
</dbReference>
<dbReference type="Pfam" id="PF09724">
    <property type="entry name" value="Dcc1"/>
    <property type="match status" value="1"/>
</dbReference>
<dbReference type="OrthoDB" id="276989at2759"/>
<dbReference type="GO" id="GO:0006260">
    <property type="term" value="P:DNA replication"/>
    <property type="evidence" value="ECO:0007669"/>
    <property type="project" value="UniProtKB-KW"/>
</dbReference>
<dbReference type="GO" id="GO:0000785">
    <property type="term" value="C:chromatin"/>
    <property type="evidence" value="ECO:0007669"/>
    <property type="project" value="TreeGrafter"/>
</dbReference>
<dbReference type="PANTHER" id="PTHR13395:SF6">
    <property type="entry name" value="SISTER CHROMATID COHESION PROTEIN DCC1"/>
    <property type="match status" value="1"/>
</dbReference>
<organism evidence="3 4">
    <name type="scientific">Maudiozyma saulgeensis</name>
    <dbReference type="NCBI Taxonomy" id="1789683"/>
    <lineage>
        <taxon>Eukaryota</taxon>
        <taxon>Fungi</taxon>
        <taxon>Dikarya</taxon>
        <taxon>Ascomycota</taxon>
        <taxon>Saccharomycotina</taxon>
        <taxon>Saccharomycetes</taxon>
        <taxon>Saccharomycetales</taxon>
        <taxon>Saccharomycetaceae</taxon>
        <taxon>Maudiozyma</taxon>
    </lineage>
</organism>
<gene>
    <name evidence="3" type="ORF">KASA_0J02882G</name>
</gene>
<dbReference type="GO" id="GO:0000775">
    <property type="term" value="C:chromosome, centromeric region"/>
    <property type="evidence" value="ECO:0007669"/>
    <property type="project" value="TreeGrafter"/>
</dbReference>
<comment type="similarity">
    <text evidence="1">Belongs to the DCC1 family.</text>
</comment>
<proteinExistence type="inferred from homology"/>